<accession>A0A934WA49</accession>
<evidence type="ECO:0000313" key="1">
    <source>
        <dbReference type="EMBL" id="MBK4738114.1"/>
    </source>
</evidence>
<dbReference type="AlphaFoldDB" id="A0A934WA49"/>
<gene>
    <name evidence="1" type="ORF">JJB74_26115</name>
</gene>
<evidence type="ECO:0000313" key="2">
    <source>
        <dbReference type="Proteomes" id="UP000622890"/>
    </source>
</evidence>
<protein>
    <submittedName>
        <fullName evidence="1">Uncharacterized protein</fullName>
    </submittedName>
</protein>
<comment type="caution">
    <text evidence="1">The sequence shown here is derived from an EMBL/GenBank/DDBJ whole genome shotgun (WGS) entry which is preliminary data.</text>
</comment>
<dbReference type="RefSeq" id="WP_200597050.1">
    <property type="nucleotide sequence ID" value="NZ_JAEPBG010000017.1"/>
</dbReference>
<name>A0A934WA49_9BURK</name>
<reference evidence="1" key="1">
    <citation type="submission" date="2021-01" db="EMBL/GenBank/DDBJ databases">
        <title>Genome sequence of strain Noviherbaspirillum sp. DKR-6.</title>
        <authorList>
            <person name="Chaudhary D.K."/>
        </authorList>
    </citation>
    <scope>NUCLEOTIDE SEQUENCE</scope>
    <source>
        <strain evidence="1">DKR-6</strain>
    </source>
</reference>
<dbReference type="Proteomes" id="UP000622890">
    <property type="component" value="Unassembled WGS sequence"/>
</dbReference>
<dbReference type="EMBL" id="JAEPBG010000017">
    <property type="protein sequence ID" value="MBK4738114.1"/>
    <property type="molecule type" value="Genomic_DNA"/>
</dbReference>
<keyword evidence="2" id="KW-1185">Reference proteome</keyword>
<proteinExistence type="predicted"/>
<sequence>MGMPEYRQAIENFCEKAGITDVESVLHQGAITMRGIPVWLQYLEVADLCRVVVDLNAPDSGIPAEVCRMMLQSNCVNTSPYLPFLAINPIDGHAILILHLSVSALLHETDLSKLLDEQLAPVMESWREVLGAVDDAVHTAHRFENTGFA</sequence>
<organism evidence="1 2">
    <name type="scientific">Noviherbaspirillum pedocola</name>
    <dbReference type="NCBI Taxonomy" id="2801341"/>
    <lineage>
        <taxon>Bacteria</taxon>
        <taxon>Pseudomonadati</taxon>
        <taxon>Pseudomonadota</taxon>
        <taxon>Betaproteobacteria</taxon>
        <taxon>Burkholderiales</taxon>
        <taxon>Oxalobacteraceae</taxon>
        <taxon>Noviherbaspirillum</taxon>
    </lineage>
</organism>